<sequence>MSSPSSLPCVVEKCELASLALCQCCRQNLCIDHLNEHASQRNDKLLPFIDKINCLLNRFSTFYDGEHSGLKQLDEWKQAAYKIVDDFYEKKRREIIDATADTEREQLKEMNNKLKELLRIKGGTKQDFDTFSENMRSIEQHLDKLQQIQINLPTFTINDNSISQASPQKDNSIEKIVNKSNKSPEHTKQKSEKLSDKKKSSDKSSKKKKRSSRHSDDSSDRSSRHKSRSPHDRPESLKKKRDKSPKSSSPQSSNGAKKSCKDCNDCRFYQDRFGPGFMDSFGPFLFHQLFIKTFHRL</sequence>
<proteinExistence type="predicted"/>
<feature type="compositionally biased region" description="Low complexity" evidence="2">
    <location>
        <begin position="246"/>
        <end position="257"/>
    </location>
</feature>
<dbReference type="Proteomes" id="UP000663887">
    <property type="component" value="Unassembled WGS sequence"/>
</dbReference>
<evidence type="ECO:0000313" key="6">
    <source>
        <dbReference type="EMBL" id="CAF2132040.1"/>
    </source>
</evidence>
<dbReference type="OrthoDB" id="10039043at2759"/>
<evidence type="ECO:0000313" key="5">
    <source>
        <dbReference type="EMBL" id="CAF2021502.1"/>
    </source>
</evidence>
<dbReference type="EMBL" id="CAJNRF010001663">
    <property type="protein sequence ID" value="CAF2021502.1"/>
    <property type="molecule type" value="Genomic_DNA"/>
</dbReference>
<dbReference type="EMBL" id="CAJNOW010005217">
    <property type="protein sequence ID" value="CAF1443865.1"/>
    <property type="molecule type" value="Genomic_DNA"/>
</dbReference>
<evidence type="ECO:0000313" key="7">
    <source>
        <dbReference type="EMBL" id="CAF2259132.1"/>
    </source>
</evidence>
<evidence type="ECO:0000256" key="2">
    <source>
        <dbReference type="SAM" id="MobiDB-lite"/>
    </source>
</evidence>
<feature type="region of interest" description="Disordered" evidence="2">
    <location>
        <begin position="161"/>
        <end position="262"/>
    </location>
</feature>
<keyword evidence="1" id="KW-0175">Coiled coil</keyword>
<feature type="compositionally biased region" description="Polar residues" evidence="2">
    <location>
        <begin position="161"/>
        <end position="170"/>
    </location>
</feature>
<gene>
    <name evidence="4" type="ORF">CJN711_LOCUS29460</name>
    <name evidence="3" type="ORF">KQP761_LOCUS11655</name>
    <name evidence="6" type="ORF">MBJ925_LOCUS27781</name>
    <name evidence="5" type="ORF">WKI299_LOCUS5828</name>
    <name evidence="7" type="ORF">XDN619_LOCUS35962</name>
</gene>
<evidence type="ECO:0000313" key="8">
    <source>
        <dbReference type="Proteomes" id="UP000663855"/>
    </source>
</evidence>
<evidence type="ECO:0000313" key="3">
    <source>
        <dbReference type="EMBL" id="CAF1443865.1"/>
    </source>
</evidence>
<dbReference type="EMBL" id="CAJNOV010013979">
    <property type="protein sequence ID" value="CAF1537250.1"/>
    <property type="molecule type" value="Genomic_DNA"/>
</dbReference>
<protein>
    <submittedName>
        <fullName evidence="4">Uncharacterized protein</fullName>
    </submittedName>
</protein>
<feature type="compositionally biased region" description="Basic and acidic residues" evidence="2">
    <location>
        <begin position="213"/>
        <end position="222"/>
    </location>
</feature>
<feature type="coiled-coil region" evidence="1">
    <location>
        <begin position="93"/>
        <end position="120"/>
    </location>
</feature>
<feature type="compositionally biased region" description="Basic and acidic residues" evidence="2">
    <location>
        <begin position="171"/>
        <end position="204"/>
    </location>
</feature>
<dbReference type="EMBL" id="CAJNRG010018519">
    <property type="protein sequence ID" value="CAF2259132.1"/>
    <property type="molecule type" value="Genomic_DNA"/>
</dbReference>
<dbReference type="Proteomes" id="UP000663824">
    <property type="component" value="Unassembled WGS sequence"/>
</dbReference>
<reference evidence="4" key="1">
    <citation type="submission" date="2021-02" db="EMBL/GenBank/DDBJ databases">
        <authorList>
            <person name="Nowell W R."/>
        </authorList>
    </citation>
    <scope>NUCLEOTIDE SEQUENCE</scope>
</reference>
<dbReference type="EMBL" id="CAJNRE010014891">
    <property type="protein sequence ID" value="CAF2132040.1"/>
    <property type="molecule type" value="Genomic_DNA"/>
</dbReference>
<dbReference type="Proteomes" id="UP000663834">
    <property type="component" value="Unassembled WGS sequence"/>
</dbReference>
<name>A0A815W126_9BILA</name>
<accession>A0A815W126</accession>
<dbReference type="Proteomes" id="UP000663856">
    <property type="component" value="Unassembled WGS sequence"/>
</dbReference>
<comment type="caution">
    <text evidence="4">The sequence shown here is derived from an EMBL/GenBank/DDBJ whole genome shotgun (WGS) entry which is preliminary data.</text>
</comment>
<dbReference type="AlphaFoldDB" id="A0A815W126"/>
<evidence type="ECO:0000313" key="4">
    <source>
        <dbReference type="EMBL" id="CAF1537250.1"/>
    </source>
</evidence>
<dbReference type="Proteomes" id="UP000663855">
    <property type="component" value="Unassembled WGS sequence"/>
</dbReference>
<evidence type="ECO:0000256" key="1">
    <source>
        <dbReference type="SAM" id="Coils"/>
    </source>
</evidence>
<organism evidence="4 8">
    <name type="scientific">Rotaria magnacalcarata</name>
    <dbReference type="NCBI Taxonomy" id="392030"/>
    <lineage>
        <taxon>Eukaryota</taxon>
        <taxon>Metazoa</taxon>
        <taxon>Spiralia</taxon>
        <taxon>Gnathifera</taxon>
        <taxon>Rotifera</taxon>
        <taxon>Eurotatoria</taxon>
        <taxon>Bdelloidea</taxon>
        <taxon>Philodinida</taxon>
        <taxon>Philodinidae</taxon>
        <taxon>Rotaria</taxon>
    </lineage>
</organism>